<evidence type="ECO:0000313" key="6">
    <source>
        <dbReference type="EMBL" id="MRS65764.1"/>
    </source>
</evidence>
<dbReference type="CDD" id="cd00075">
    <property type="entry name" value="HATPase"/>
    <property type="match status" value="1"/>
</dbReference>
<dbReference type="Pfam" id="PF02518">
    <property type="entry name" value="HATPase_c"/>
    <property type="match status" value="1"/>
</dbReference>
<accession>A0A7K0EVB8</accession>
<evidence type="ECO:0000256" key="2">
    <source>
        <dbReference type="ARBA" id="ARBA00012438"/>
    </source>
</evidence>
<dbReference type="Proteomes" id="UP000441754">
    <property type="component" value="Unassembled WGS sequence"/>
</dbReference>
<dbReference type="InterPro" id="IPR003661">
    <property type="entry name" value="HisK_dim/P_dom"/>
</dbReference>
<dbReference type="InterPro" id="IPR003594">
    <property type="entry name" value="HATPase_dom"/>
</dbReference>
<feature type="region of interest" description="Disordered" evidence="4">
    <location>
        <begin position="70"/>
        <end position="90"/>
    </location>
</feature>
<evidence type="ECO:0000256" key="1">
    <source>
        <dbReference type="ARBA" id="ARBA00000085"/>
    </source>
</evidence>
<evidence type="ECO:0000259" key="5">
    <source>
        <dbReference type="PROSITE" id="PS50109"/>
    </source>
</evidence>
<evidence type="ECO:0000313" key="7">
    <source>
        <dbReference type="Proteomes" id="UP000441754"/>
    </source>
</evidence>
<dbReference type="Gene3D" id="1.10.287.130">
    <property type="match status" value="1"/>
</dbReference>
<proteinExistence type="predicted"/>
<dbReference type="GO" id="GO:0000155">
    <property type="term" value="F:phosphorelay sensor kinase activity"/>
    <property type="evidence" value="ECO:0007669"/>
    <property type="project" value="InterPro"/>
</dbReference>
<dbReference type="PRINTS" id="PR00344">
    <property type="entry name" value="BCTRLSENSOR"/>
</dbReference>
<reference evidence="6 7" key="1">
    <citation type="journal article" date="2018" name="Antonie Van Leeuwenhoek">
        <title>Larkinella terrae sp. nov., isolated from soil on Jeju Island, South Korea.</title>
        <authorList>
            <person name="Ten L.N."/>
            <person name="Jeon J."/>
            <person name="Park S.J."/>
            <person name="Park S."/>
            <person name="Lee S.Y."/>
            <person name="Kim M.K."/>
            <person name="Jung H.Y."/>
        </authorList>
    </citation>
    <scope>NUCLEOTIDE SEQUENCE [LARGE SCALE GENOMIC DNA]</scope>
    <source>
        <strain evidence="6 7">KCTC 52001</strain>
    </source>
</reference>
<evidence type="ECO:0000256" key="3">
    <source>
        <dbReference type="ARBA" id="ARBA00022553"/>
    </source>
</evidence>
<comment type="catalytic activity">
    <reaction evidence="1">
        <text>ATP + protein L-histidine = ADP + protein N-phospho-L-histidine.</text>
        <dbReference type="EC" id="2.7.13.3"/>
    </reaction>
</comment>
<feature type="domain" description="Histidine kinase" evidence="5">
    <location>
        <begin position="109"/>
        <end position="309"/>
    </location>
</feature>
<protein>
    <recommendedName>
        <fullName evidence="2">histidine kinase</fullName>
        <ecNumber evidence="2">2.7.13.3</ecNumber>
    </recommendedName>
</protein>
<dbReference type="SMART" id="SM00388">
    <property type="entry name" value="HisKA"/>
    <property type="match status" value="1"/>
</dbReference>
<dbReference type="Pfam" id="PF00512">
    <property type="entry name" value="HisKA"/>
    <property type="match status" value="1"/>
</dbReference>
<dbReference type="RefSeq" id="WP_154179134.1">
    <property type="nucleotide sequence ID" value="NZ_WJXZ01000018.1"/>
</dbReference>
<keyword evidence="7" id="KW-1185">Reference proteome</keyword>
<dbReference type="InterPro" id="IPR005467">
    <property type="entry name" value="His_kinase_dom"/>
</dbReference>
<dbReference type="SUPFAM" id="SSF47384">
    <property type="entry name" value="Homodimeric domain of signal transducing histidine kinase"/>
    <property type="match status" value="1"/>
</dbReference>
<name>A0A7K0EVB8_9BACT</name>
<dbReference type="InterPro" id="IPR004358">
    <property type="entry name" value="Sig_transdc_His_kin-like_C"/>
</dbReference>
<dbReference type="SUPFAM" id="SSF55874">
    <property type="entry name" value="ATPase domain of HSP90 chaperone/DNA topoisomerase II/histidine kinase"/>
    <property type="match status" value="1"/>
</dbReference>
<organism evidence="6 7">
    <name type="scientific">Larkinella terrae</name>
    <dbReference type="NCBI Taxonomy" id="2025311"/>
    <lineage>
        <taxon>Bacteria</taxon>
        <taxon>Pseudomonadati</taxon>
        <taxon>Bacteroidota</taxon>
        <taxon>Cytophagia</taxon>
        <taxon>Cytophagales</taxon>
        <taxon>Spirosomataceae</taxon>
        <taxon>Larkinella</taxon>
    </lineage>
</organism>
<dbReference type="OrthoDB" id="9764438at2"/>
<dbReference type="InterPro" id="IPR036097">
    <property type="entry name" value="HisK_dim/P_sf"/>
</dbReference>
<comment type="caution">
    <text evidence="6">The sequence shown here is derived from an EMBL/GenBank/DDBJ whole genome shotgun (WGS) entry which is preliminary data.</text>
</comment>
<dbReference type="Gene3D" id="3.30.565.10">
    <property type="entry name" value="Histidine kinase-like ATPase, C-terminal domain"/>
    <property type="match status" value="1"/>
</dbReference>
<sequence>MTNQRFETVPSPLPSVHDQITRSLKLVHSAAHRITQKLTHLQHQNRFNREQILEAEARIDQLLAKLKESNPLLTDQNARHQEPVADPTPPEEIEQLRRQLQQRSGLLRQSAHDLKSNFGIILSATSLLAQSQTDAKRQQMLDMLRRNLGQANQLINQLLDVTRLEAGEERRQLTTFDVADLLGGLIESIRPLADEKCLWVQKQGVDSLLIESDYVKLYRIAQNLLLNAIKHTKLGGITLGWESGIDRQEWYLTITDTGPGLPGGSHRGSGEGIGLLIVRQLCTLLDAQLSVEEPNGAGTRFIVTFPLRYSNPAVQIPVFSSRSDVPFPKVQS</sequence>
<gene>
    <name evidence="6" type="ORF">GJJ30_31040</name>
</gene>
<dbReference type="SMART" id="SM00387">
    <property type="entry name" value="HATPase_c"/>
    <property type="match status" value="1"/>
</dbReference>
<evidence type="ECO:0000256" key="4">
    <source>
        <dbReference type="SAM" id="MobiDB-lite"/>
    </source>
</evidence>
<dbReference type="InterPro" id="IPR036890">
    <property type="entry name" value="HATPase_C_sf"/>
</dbReference>
<dbReference type="PANTHER" id="PTHR43547:SF2">
    <property type="entry name" value="HYBRID SIGNAL TRANSDUCTION HISTIDINE KINASE C"/>
    <property type="match status" value="1"/>
</dbReference>
<dbReference type="CDD" id="cd00082">
    <property type="entry name" value="HisKA"/>
    <property type="match status" value="1"/>
</dbReference>
<dbReference type="PANTHER" id="PTHR43547">
    <property type="entry name" value="TWO-COMPONENT HISTIDINE KINASE"/>
    <property type="match status" value="1"/>
</dbReference>
<dbReference type="EC" id="2.7.13.3" evidence="2"/>
<dbReference type="PROSITE" id="PS50109">
    <property type="entry name" value="HIS_KIN"/>
    <property type="match status" value="1"/>
</dbReference>
<dbReference type="EMBL" id="WJXZ01000018">
    <property type="protein sequence ID" value="MRS65764.1"/>
    <property type="molecule type" value="Genomic_DNA"/>
</dbReference>
<dbReference type="AlphaFoldDB" id="A0A7K0EVB8"/>
<keyword evidence="3" id="KW-0597">Phosphoprotein</keyword>